<keyword evidence="5" id="KW-0862">Zinc</keyword>
<evidence type="ECO:0000256" key="6">
    <source>
        <dbReference type="ARBA" id="ARBA00022859"/>
    </source>
</evidence>
<evidence type="ECO:0000259" key="7">
    <source>
        <dbReference type="PROSITE" id="PS51981"/>
    </source>
</evidence>
<evidence type="ECO:0000256" key="4">
    <source>
        <dbReference type="ARBA" id="ARBA00022771"/>
    </source>
</evidence>
<evidence type="ECO:0000256" key="2">
    <source>
        <dbReference type="ARBA" id="ARBA00022490"/>
    </source>
</evidence>
<feature type="non-terminal residue" evidence="8">
    <location>
        <position position="1"/>
    </location>
</feature>
<dbReference type="InterPro" id="IPR046439">
    <property type="entry name" value="ZF_RZ_dom"/>
</dbReference>
<protein>
    <submittedName>
        <fullName evidence="8">R213A-like protein</fullName>
    </submittedName>
</protein>
<keyword evidence="6" id="KW-0391">Immunity</keyword>
<evidence type="ECO:0000313" key="9">
    <source>
        <dbReference type="Proteomes" id="UP001164746"/>
    </source>
</evidence>
<organism evidence="8 9">
    <name type="scientific">Mya arenaria</name>
    <name type="common">Soft-shell clam</name>
    <dbReference type="NCBI Taxonomy" id="6604"/>
    <lineage>
        <taxon>Eukaryota</taxon>
        <taxon>Metazoa</taxon>
        <taxon>Spiralia</taxon>
        <taxon>Lophotrochozoa</taxon>
        <taxon>Mollusca</taxon>
        <taxon>Bivalvia</taxon>
        <taxon>Autobranchia</taxon>
        <taxon>Heteroconchia</taxon>
        <taxon>Euheterodonta</taxon>
        <taxon>Imparidentia</taxon>
        <taxon>Neoheterodontei</taxon>
        <taxon>Myida</taxon>
        <taxon>Myoidea</taxon>
        <taxon>Myidae</taxon>
        <taxon>Mya</taxon>
    </lineage>
</organism>
<keyword evidence="9" id="KW-1185">Reference proteome</keyword>
<dbReference type="EMBL" id="CP111017">
    <property type="protein sequence ID" value="WAR07295.1"/>
    <property type="molecule type" value="Genomic_DNA"/>
</dbReference>
<gene>
    <name evidence="8" type="ORF">MAR_017253</name>
</gene>
<dbReference type="Pfam" id="PF20173">
    <property type="entry name" value="ZnF_RZ-type"/>
    <property type="match status" value="1"/>
</dbReference>
<dbReference type="InterPro" id="IPR011704">
    <property type="entry name" value="ATPase_dyneun-rel_AAA"/>
</dbReference>
<dbReference type="PANTHER" id="PTHR22605:SF16">
    <property type="entry name" value="E3 UBIQUITIN-PROTEIN LIGASE RNF213"/>
    <property type="match status" value="1"/>
</dbReference>
<keyword evidence="4" id="KW-0863">Zinc-finger</keyword>
<proteinExistence type="predicted"/>
<accession>A0ABY7EB79</accession>
<dbReference type="InterPro" id="IPR031248">
    <property type="entry name" value="RNF213"/>
</dbReference>
<name>A0ABY7EB79_MYAAR</name>
<dbReference type="Gene3D" id="3.40.50.300">
    <property type="entry name" value="P-loop containing nucleotide triphosphate hydrolases"/>
    <property type="match status" value="2"/>
</dbReference>
<dbReference type="SMART" id="SM00382">
    <property type="entry name" value="AAA"/>
    <property type="match status" value="2"/>
</dbReference>
<dbReference type="Proteomes" id="UP001164746">
    <property type="component" value="Chromosome 6"/>
</dbReference>
<sequence length="4234" mass="486016">WVRVQNLCTTGTTGEIRARVRFNIAGKGKEQNCETSLEHLDMLIIGLRKVYQRDAKCWDGIEQYKYQLTSEKYGSKALRLLRALAIIIACNRLQVGLDQRAWQILCTNTIVTPDSTNKNYAEVDVIMNFLDMSALKPALINIIRNVVMFGKDPSWMFCLPLLHFASKLCEPFEEMSKDLNHGERSQIWWGVADIEAEVTAFQKNCSNWILPLKDIFHTLRPLFEVDYYLPRSIVASLTVEEVAFVIDHQVFPVEVCCAALLHWMKATYPDYYRHYAYTDLEDERPGGEQCVSSYSKLGSKGSKNESDVKNAIDTVGSKVLDWLQIYANSLWGVWESAMIDSNDDFAVNWNERITWNLQQRIEGELGTHSNLKKDFIRFYCADVEKFNGTMKSCVTNIASKAIEGGYMIEYMHMGSSEKKKFGDLLSDWFRKEWRTVITSGPLEAKDMRIFKMAISLLPIQLFVQNQNGFSETLSLIRRKEKGLKAKVLSTIRIRMLELEAFKIQSRQMTVFVNHCQHLNSVDTRIIDEVQQKAFELEKHSLREFCKPMVVNDFGETIGPDLIAFDVEPDVLDILPLLERLAEGFVFKRIWRETCSSTTERCKTPLDVVNVVWDAAFERWNEFRKHLETGELSFADAEKMFRKFKTEDEKLLQEMQDLKISRQKAIKRIKQIKQNRQLSGCAEGAKVILKIQQQYCLHGDFQAIKTIASHYEGNFKLRDFDDNLIEISEILKDITKKESDCLDAFVKCAKLMFVDLAMMYAGEEPMYIYMVQCLHSAVLGYSPLIFELDERECNYRRLLEMCKLVWKELAKNRNLTKQLLDSNGNLEWLKDIKKAHVSVEVTSLMQTEAINAWGIYTVGRGACKGSELSDMTVKDTIKLTVPANDRQSQLKSYTFDQLQDLKSQLILVAGKPDYSTVKPTNKKSEVNVDRFTMIFDSMTRLCSVYLKLCSSGCVLFNNMNANFHCSLVQERQLCAILEFGKGKDAPKFEGRKSDTEGLEDMVPKIVDFMKKCYGEWLDFIKQKRKIYLFLNYFTIDQLVILQRELVKMGTDEGPSLRTYNLLSAVKENCTLENVELAMEKAKRELPVPDDKPKEAPDALENEEEIGALEDVKMARFVRELVEAGCDETIARKSVDHVNQEDIDLCDVTDAMIWCLNQTGEENENGEMNQYDVEDTTYVNRRNAGVKPLINDLKELWNNFLGSISSSISDYISLEHLGVILNMLAEKALSIFMYDPDQHLPQSDEVLMCTSDTTVDEVSIFLRRAIYDSSDKIHCLLHADLLDIDVSEAAEQCLDELLSDIRQSSDIKYRLFVICGSDNKYHSTIVSSLEKSTVRVIKSTRVGVGKTLFVQRKDKAVQAMIHRKYKSVDTQRVSIPLQEKVINLHSFIQSLLEHTPDPRKLSARIFHLNMNHEVQEGVDYVLFNLLILNCLVDKSGYVWRRSDKETFFVHQVFTFLPDSTCRSPVESLQIYSDRNTVQDYMPTDQLFDEQQFQSPVYQRTFQYLLGWDQQQTFDSIIPLEPKGDPKTCLLVLLRYCGVRDPSWSELHHFVWFLNTQLVDFEQNQFVSVAAAEDLPGFATFVLRFLIQMSRDFSTRSVNMSEESLGVIPQSAMNTLDEKELELYQMRRTWESSPHSYLFFNSDRLTFTFLGFNIDRNTGNLVDQQTDRILEQRIMDQPLYDSLVRNNVPIREDFDALPRDQKILMLCRFMGIVIPHDPDSTCDIPVIIMGETGCGKTRLVKFMCALQSPPGVHEKNLILMKVHEGTTNEDIKRRVNEAKYTARVNKTYDRHIYTILFFDEANTTEAIRLIQEIMCDKSIAGKPLNLCKKIKIVAACNPYRKHSDEYIKRLEQAELGYHVDADGAIDRLGRVPMKRLVYRVQPLPQSLLPLVWDFGQLNTQVEELYIRQMVRRYINDDRLPNIPNLIEVVTDILTVSQDFMRAQRDECSFVSLRDVERVLTVMAWFFYQIKDGGWLSAKIDGKVVGCEDQRQDDSEKEEGLTDITRALILALGVCYHACLSTKHEYRQVIAGHFHQPCSLQGGEAQILEVIERNTALKENVFMMVVCIELRIPLFLIGKPGSSKSLAKTIVADAMQGKHSKQELFRLMKQVQMVSFQCSPLSTPGGIVETFRHCAQFQKDKDLQTFVSTVVLDEVGLAKDSPIMPLKTLHSLLENGCLGDEKQEPFKKVAFLGISNWALDPAKMNRGIIVQREIPNLEELQNSARGICGGSEDLGHLIEYLIEPLSKSYLEVFAQATQENREFFGLRDFYSLVKMLYNFVEKSHLPPTWYQILHAILRNFGGCDQVNPENIFTKHLESVISCSSKKLLQTKDNEIRPITIFGSSFRSDQGYTQVCRNINKIKVCMETGNTVVLLNLDNLYESLYDALNQNYVYFGGERYVDLGLGTHRVKCPVHKKFRLILIAEKQTVYNKFPIPLINRVEKHFLTVKTILNDKQQRLVSDLEKWAIDFASEKYDNSFTGRNTKRQLKVEDIFIGYHRDTCSAIILDVTQKYQNAQDGEKPANCCYYGVPRLRVLSGVTTHSKLLASSHKQDISSEIGIDVGRIFLLETLSSIDTEQQFTNRVQQHLQTAKTDESLMLIQCDSGDVNENLIACARYFVIDEYEKAREHLRAPVHVIFIVQVPRKAGGCFTGIQFDRWHSAHIDDLYPVNTEMPVIQDLHGENISSIFLTMVKKHSSHDEIEGKQVEEMNWTENGTRGTQPCDQERRTGGRRKATVDEMDNAAQLNTQVPAVDKEQQRQDLSKVNGLIMQCVQSALAIVKDKEGYTQRETHRVDIVLKCLRHAKNLEHGADSFLTGLQRMIGQLFKEKEEIMGDNIAKMWMIRDAAVAENISKAGTFRRSCHQTIISWVSPILAGIIAYLDTNRNLDLVQKYEDQQSREVGEQRRKVASCAKIVAASPIGKILNQLVEGIQGASVEQTHAFVFEIVQEYVQDFVHMMYYPGCEDEFKIVCQTVHYKTMDICEVTNSMGCLIETLTCVHIAYESLALRHAYFRSMNEVWPQCSSAILEVKKTNPDHFMFKEREFTFSALCLLIENLNPKLQDLNEEVQREKWLLKVYLYRSVVEKVLNMHSENPALHGIDSAQSVRRAKSTWSRVIVMKLFIEHVCIKNARESVTIKYCMPLWKKFLKMCNQNALKLFYGAEITCCYCERKLQGVPVTLPCMKRDVLCDPCLREISALDQNECPKCQENLGLQWQPMHMEEESEEREQFIQYQKMCNAFFKDVVAQLCFSDGQPPSRNVLEKLLGYVTCSANESNLQFTKNLTVFETGLDPNPVFRSFLVHEKEFVKESLRGYIEQAHEFIRKEPAQEHNLVDLSLLIIQCFENTLLLQWHTQHLHCWSYISDLLETARDGLVNKKLTTDQLYCIARARVGLSQAASLIADMINTGTELSTEQRNVINSARRVCTISHLKWPRIFLVKHLCRCYGINVYQSICRHRTTLLKWIVIEELERDQTQDVSDRYVVCGDGYIKIREALSQVILGKNISTLKNKIQELRATGWHTDICLQLAVHRVITCSYVHSLESRTATPKSLKNIASFLDTTENQRNKLLRIMMNNTLEPQQLVTVHGSDTISQGIQCLVVHFMTVLPQLNGDKTLLHLFLAMIQGDQAIRGMFLPTMPEYNFAEVEEAMLGSRGPNIYGCPNRHQYVIGNCGRPDVVGTFTTSGADFGGHSYHAMPGNIVYTGGDNKLSGHILGRAVPNAPLRPEREMSALHCCVIRLLLHMSMFLGPSEQIVPIVHPDIEKDNIRQFFWEHIGINIGDIQRYLGRSVDDVLLLMHNVIQNIMVKHAIGFTVDVDISLLRTIQGKQAWEKQFATVFLQDVFQRLDHHLEHFNQTDTQQQAEDPQRPEEIPRVWSYRTPISIEHMRQDLETAGKDTLSVLRMFLKQDHILQAMQFIPSILSLQRILLRKFQKKLDKGEANAILVKDMIKEQLAGPDTEKLLQDFGHAWNITRRLLESYVCTTQFESIVVPKNQCDAPVSMETPLSVFLPTTTGSGLGSYAMLDLLFRKQNEFLDSYMKESDRRSTSIQTVTPREITSAHLISYNHEQDILPLLLASCQYTFEMGQGIKKEYDFVGLERQIIDRFLFSKSRIDMGHYLKIDQMVYRTKFTNGAVFEQLDEKIQQQTLGPAVKIQICDEIKSLPDVCLFLDTLDIAIGFLKTTGGKQSENLNAFIVETLQIEQAMTSRKARQSCEFQHAKSLWLLLSHLKSKFMVDNLHSKQAW</sequence>
<evidence type="ECO:0000256" key="3">
    <source>
        <dbReference type="ARBA" id="ARBA00022723"/>
    </source>
</evidence>
<evidence type="ECO:0000256" key="1">
    <source>
        <dbReference type="ARBA" id="ARBA00004496"/>
    </source>
</evidence>
<dbReference type="Pfam" id="PF07728">
    <property type="entry name" value="AAA_5"/>
    <property type="match status" value="1"/>
</dbReference>
<reference evidence="8" key="1">
    <citation type="submission" date="2022-11" db="EMBL/GenBank/DDBJ databases">
        <title>Centuries of genome instability and evolution in soft-shell clam transmissible cancer (bioRxiv).</title>
        <authorList>
            <person name="Hart S.F.M."/>
            <person name="Yonemitsu M.A."/>
            <person name="Giersch R.M."/>
            <person name="Beal B.F."/>
            <person name="Arriagada G."/>
            <person name="Davis B.W."/>
            <person name="Ostrander E.A."/>
            <person name="Goff S.P."/>
            <person name="Metzger M.J."/>
        </authorList>
    </citation>
    <scope>NUCLEOTIDE SEQUENCE</scope>
    <source>
        <strain evidence="8">MELC-2E11</strain>
        <tissue evidence="8">Siphon/mantle</tissue>
    </source>
</reference>
<dbReference type="PANTHER" id="PTHR22605">
    <property type="entry name" value="RZ-TYPE DOMAIN-CONTAINING PROTEIN"/>
    <property type="match status" value="1"/>
</dbReference>
<evidence type="ECO:0000256" key="5">
    <source>
        <dbReference type="ARBA" id="ARBA00022833"/>
    </source>
</evidence>
<comment type="subcellular location">
    <subcellularLocation>
        <location evidence="1">Cytoplasm</location>
    </subcellularLocation>
</comment>
<keyword evidence="2" id="KW-0963">Cytoplasm</keyword>
<dbReference type="InterPro" id="IPR003593">
    <property type="entry name" value="AAA+_ATPase"/>
</dbReference>
<dbReference type="SUPFAM" id="SSF52540">
    <property type="entry name" value="P-loop containing nucleoside triphosphate hydrolases"/>
    <property type="match status" value="2"/>
</dbReference>
<evidence type="ECO:0000313" key="8">
    <source>
        <dbReference type="EMBL" id="WAR07295.1"/>
    </source>
</evidence>
<dbReference type="PROSITE" id="PS51981">
    <property type="entry name" value="ZF_RZ"/>
    <property type="match status" value="1"/>
</dbReference>
<dbReference type="InterPro" id="IPR027417">
    <property type="entry name" value="P-loop_NTPase"/>
</dbReference>
<keyword evidence="3" id="KW-0479">Metal-binding</keyword>
<feature type="domain" description="RZ-type" evidence="7">
    <location>
        <begin position="3630"/>
        <end position="3704"/>
    </location>
</feature>